<evidence type="ECO:0000313" key="2">
    <source>
        <dbReference type="Proteomes" id="UP000183567"/>
    </source>
</evidence>
<evidence type="ECO:0008006" key="3">
    <source>
        <dbReference type="Google" id="ProtNLM"/>
    </source>
</evidence>
<keyword evidence="2" id="KW-1185">Reference proteome</keyword>
<dbReference type="AlphaFoldDB" id="A0A1J8QXJ4"/>
<accession>A0A1J8QXJ4</accession>
<dbReference type="OrthoDB" id="2660762at2759"/>
<protein>
    <recommendedName>
        <fullName evidence="3">Retrotransposon Copia-like N-terminal domain-containing protein</fullName>
    </recommendedName>
</protein>
<comment type="caution">
    <text evidence="1">The sequence shown here is derived from an EMBL/GenBank/DDBJ whole genome shotgun (WGS) entry which is preliminary data.</text>
</comment>
<dbReference type="EMBL" id="LVVM01002606">
    <property type="protein sequence ID" value="OJA16372.1"/>
    <property type="molecule type" value="Genomic_DNA"/>
</dbReference>
<reference evidence="1 2" key="1">
    <citation type="submission" date="2016-03" db="EMBL/GenBank/DDBJ databases">
        <title>Comparative genomics of the ectomycorrhizal sister species Rhizopogon vinicolor and Rhizopogon vesiculosus (Basidiomycota: Boletales) reveals a divergence of the mating type B locus.</title>
        <authorList>
            <person name="Mujic A.B."/>
            <person name="Kuo A."/>
            <person name="Tritt A."/>
            <person name="Lipzen A."/>
            <person name="Chen C."/>
            <person name="Johnson J."/>
            <person name="Sharma A."/>
            <person name="Barry K."/>
            <person name="Grigoriev I.V."/>
            <person name="Spatafora J.W."/>
        </authorList>
    </citation>
    <scope>NUCLEOTIDE SEQUENCE [LARGE SCALE GENOMIC DNA]</scope>
    <source>
        <strain evidence="1 2">AM-OR11-056</strain>
    </source>
</reference>
<evidence type="ECO:0000313" key="1">
    <source>
        <dbReference type="EMBL" id="OJA16372.1"/>
    </source>
</evidence>
<organism evidence="1 2">
    <name type="scientific">Rhizopogon vesiculosus</name>
    <dbReference type="NCBI Taxonomy" id="180088"/>
    <lineage>
        <taxon>Eukaryota</taxon>
        <taxon>Fungi</taxon>
        <taxon>Dikarya</taxon>
        <taxon>Basidiomycota</taxon>
        <taxon>Agaricomycotina</taxon>
        <taxon>Agaricomycetes</taxon>
        <taxon>Agaricomycetidae</taxon>
        <taxon>Boletales</taxon>
        <taxon>Suillineae</taxon>
        <taxon>Rhizopogonaceae</taxon>
        <taxon>Rhizopogon</taxon>
    </lineage>
</organism>
<dbReference type="Proteomes" id="UP000183567">
    <property type="component" value="Unassembled WGS sequence"/>
</dbReference>
<name>A0A1J8QXJ4_9AGAM</name>
<sequence length="138" mass="15842">MSDTLPKTEKYPHEKLSLDGTNYSQWATGFKMWAGGLGLWSYISGEEQEPSPPAALTDPDQNIIRNEKHVEKLKIFKQRRLLALSALSTAINAQDFVYLRDLDDPLIGWTSLANKYLPQKTIRFNQHLDRLFHHSKST</sequence>
<gene>
    <name evidence="1" type="ORF">AZE42_12857</name>
</gene>
<proteinExistence type="predicted"/>